<organism evidence="2 3">
    <name type="scientific">Dongia sedimenti</name>
    <dbReference type="NCBI Taxonomy" id="3064282"/>
    <lineage>
        <taxon>Bacteria</taxon>
        <taxon>Pseudomonadati</taxon>
        <taxon>Pseudomonadota</taxon>
        <taxon>Alphaproteobacteria</taxon>
        <taxon>Rhodospirillales</taxon>
        <taxon>Dongiaceae</taxon>
        <taxon>Dongia</taxon>
    </lineage>
</organism>
<accession>A0ABU0YTR7</accession>
<keyword evidence="1" id="KW-0732">Signal</keyword>
<protein>
    <submittedName>
        <fullName evidence="2">Uncharacterized protein</fullName>
    </submittedName>
</protein>
<feature type="signal peptide" evidence="1">
    <location>
        <begin position="1"/>
        <end position="30"/>
    </location>
</feature>
<keyword evidence="3" id="KW-1185">Reference proteome</keyword>
<evidence type="ECO:0000256" key="1">
    <source>
        <dbReference type="SAM" id="SignalP"/>
    </source>
</evidence>
<proteinExistence type="predicted"/>
<comment type="caution">
    <text evidence="2">The sequence shown here is derived from an EMBL/GenBank/DDBJ whole genome shotgun (WGS) entry which is preliminary data.</text>
</comment>
<gene>
    <name evidence="2" type="ORF">Q8A70_21280</name>
</gene>
<feature type="chain" id="PRO_5045528049" evidence="1">
    <location>
        <begin position="31"/>
        <end position="124"/>
    </location>
</feature>
<sequence length="124" mass="12839">MNAQMPWLLGALVALTLATAMLVPTAPATAKEISMPPLSRSTVENACNRAGGRDYGVRDEGQEYGCISRNGSVNCTTDGQCVGYVSDLLPVTANSIDAVLGLGVNAGPIKLGPKDSRVVPQPQP</sequence>
<evidence type="ECO:0000313" key="3">
    <source>
        <dbReference type="Proteomes" id="UP001230156"/>
    </source>
</evidence>
<dbReference type="Proteomes" id="UP001230156">
    <property type="component" value="Unassembled WGS sequence"/>
</dbReference>
<evidence type="ECO:0000313" key="2">
    <source>
        <dbReference type="EMBL" id="MDQ7250238.1"/>
    </source>
</evidence>
<dbReference type="RefSeq" id="WP_379959235.1">
    <property type="nucleotide sequence ID" value="NZ_JAUYVI010000006.1"/>
</dbReference>
<reference evidence="3" key="1">
    <citation type="submission" date="2023-08" db="EMBL/GenBank/DDBJ databases">
        <title>Rhodospirillaceae gen. nov., a novel taxon isolated from the Yangtze River Yuezi River estuary sludge.</title>
        <authorList>
            <person name="Ruan L."/>
        </authorList>
    </citation>
    <scope>NUCLEOTIDE SEQUENCE [LARGE SCALE GENOMIC DNA]</scope>
    <source>
        <strain evidence="3">R-7</strain>
    </source>
</reference>
<name>A0ABU0YTR7_9PROT</name>
<dbReference type="EMBL" id="JAUYVI010000006">
    <property type="protein sequence ID" value="MDQ7250238.1"/>
    <property type="molecule type" value="Genomic_DNA"/>
</dbReference>